<organism evidence="3 4">
    <name type="scientific">Massilia aerilata</name>
    <dbReference type="NCBI Taxonomy" id="453817"/>
    <lineage>
        <taxon>Bacteria</taxon>
        <taxon>Pseudomonadati</taxon>
        <taxon>Pseudomonadota</taxon>
        <taxon>Betaproteobacteria</taxon>
        <taxon>Burkholderiales</taxon>
        <taxon>Oxalobacteraceae</taxon>
        <taxon>Telluria group</taxon>
        <taxon>Massilia</taxon>
    </lineage>
</organism>
<proteinExistence type="predicted"/>
<keyword evidence="2" id="KW-0732">Signal</keyword>
<reference evidence="4" key="1">
    <citation type="journal article" date="2019" name="Int. J. Syst. Evol. Microbiol.">
        <title>The Global Catalogue of Microorganisms (GCM) 10K type strain sequencing project: providing services to taxonomists for standard genome sequencing and annotation.</title>
        <authorList>
            <consortium name="The Broad Institute Genomics Platform"/>
            <consortium name="The Broad Institute Genome Sequencing Center for Infectious Disease"/>
            <person name="Wu L."/>
            <person name="Ma J."/>
        </authorList>
    </citation>
    <scope>NUCLEOTIDE SEQUENCE [LARGE SCALE GENOMIC DNA]</scope>
    <source>
        <strain evidence="4">CGMCC 4.5798</strain>
    </source>
</reference>
<evidence type="ECO:0000313" key="4">
    <source>
        <dbReference type="Proteomes" id="UP001596086"/>
    </source>
</evidence>
<feature type="chain" id="PRO_5047343218" evidence="2">
    <location>
        <begin position="20"/>
        <end position="854"/>
    </location>
</feature>
<name>A0ABW0RY02_9BURK</name>
<protein>
    <submittedName>
        <fullName evidence="3">Uncharacterized protein</fullName>
    </submittedName>
</protein>
<dbReference type="EMBL" id="JBHSMZ010000005">
    <property type="protein sequence ID" value="MFC5548510.1"/>
    <property type="molecule type" value="Genomic_DNA"/>
</dbReference>
<dbReference type="RefSeq" id="WP_379769365.1">
    <property type="nucleotide sequence ID" value="NZ_JBHSMZ010000005.1"/>
</dbReference>
<dbReference type="Proteomes" id="UP001596086">
    <property type="component" value="Unassembled WGS sequence"/>
</dbReference>
<keyword evidence="4" id="KW-1185">Reference proteome</keyword>
<comment type="caution">
    <text evidence="3">The sequence shown here is derived from an EMBL/GenBank/DDBJ whole genome shotgun (WGS) entry which is preliminary data.</text>
</comment>
<evidence type="ECO:0000256" key="1">
    <source>
        <dbReference type="SAM" id="MobiDB-lite"/>
    </source>
</evidence>
<dbReference type="PROSITE" id="PS51257">
    <property type="entry name" value="PROKAR_LIPOPROTEIN"/>
    <property type="match status" value="1"/>
</dbReference>
<accession>A0ABW0RY02</accession>
<gene>
    <name evidence="3" type="ORF">ACFPO9_08305</name>
</gene>
<feature type="compositionally biased region" description="Pro residues" evidence="1">
    <location>
        <begin position="37"/>
        <end position="53"/>
    </location>
</feature>
<evidence type="ECO:0000256" key="2">
    <source>
        <dbReference type="SAM" id="SignalP"/>
    </source>
</evidence>
<sequence>MTTFLRRLLPLSVFLLVLAACGGGGGGGAAPGGSTPPVSPPVGTPPAAPPPLPTANSITLQSEPGDAIGQGKSYQYSASNAVITVTAVKNRLVVEVKGDEQWTGVFQTGGNAAELKIGEYTAVPLYRDNMDAGASGLTWWGNGRTCTSSTGSIIIDNVAYANGFLQAITLRFQRTCNGAAAALRGTVNYTVNDKSTAPLPASPAGDLWRPPASVAASPGNYAYFESAPGDYVGLGKTWLFDRRSALVTVDGAGGHLNIRVAGDDIWRAELEGVDAMNRLAPGYYADVKGARFHNPVKGGMSWTGAGRGCSTSTGWYVVDAIEYEPSGVVKRLDLRFEQHCEGRAAPLHGAIHYDNTPPAGNAAVSAAGSWRAPAAALPATDNFLYIESDAGEPLARGRTELQTSANTAFEVVGNGNLVEIAGKGNHLWNIRFQTPSSISQIVPGNYTSVAAWPMNTSTEGVLNASVDSSTCSTQRGWVTVDSAIYSGGKLAALELRFEILCTVGVSSPQGLLHGHLRWRADQPAAFPGPAAVPELFWRPSAAMPAGTYVYLSSDRSDFVGNGDALFTPLDAAITLTEKDGKLDLTVNGDTRWQASFQAMSNAGAILPGYYAGLGQGPWKPARGGFSWFGDGRGCNTSSSGVVVDKAAYVGGQLSELTMRFEQHCEDAPGALRGEIHWLASDTRQPAGPRAAVPATLWKAPAGALPASGNYLYIESPAGEPVGGGKSYLLTPANATLRLQAADGGPLGSGGYLSFDADSGNWASGQFKFDFQAMRSVAQLQPGFYDHLLRYGTHNTAFGGLSVSSHALGCNSSFGWMVLDKVSYTNGRLGAVHGRFEQYCEGSAVPLHGEFNWEG</sequence>
<feature type="signal peptide" evidence="2">
    <location>
        <begin position="1"/>
        <end position="19"/>
    </location>
</feature>
<evidence type="ECO:0000313" key="3">
    <source>
        <dbReference type="EMBL" id="MFC5548510.1"/>
    </source>
</evidence>
<feature type="region of interest" description="Disordered" evidence="1">
    <location>
        <begin position="26"/>
        <end position="64"/>
    </location>
</feature>